<gene>
    <name evidence="8" type="ORF">IAB80_08405</name>
</gene>
<evidence type="ECO:0000256" key="4">
    <source>
        <dbReference type="ARBA" id="ARBA00023125"/>
    </source>
</evidence>
<dbReference type="AlphaFoldDB" id="A0A9D9NMH0"/>
<dbReference type="Pfam" id="PF04542">
    <property type="entry name" value="Sigma70_r2"/>
    <property type="match status" value="1"/>
</dbReference>
<dbReference type="Pfam" id="PF08281">
    <property type="entry name" value="Sigma70_r4_2"/>
    <property type="match status" value="1"/>
</dbReference>
<dbReference type="InterPro" id="IPR013324">
    <property type="entry name" value="RNA_pol_sigma_r3/r4-like"/>
</dbReference>
<dbReference type="InterPro" id="IPR036388">
    <property type="entry name" value="WH-like_DNA-bd_sf"/>
</dbReference>
<name>A0A9D9NMH0_9BACT</name>
<reference evidence="8" key="1">
    <citation type="submission" date="2020-10" db="EMBL/GenBank/DDBJ databases">
        <authorList>
            <person name="Gilroy R."/>
        </authorList>
    </citation>
    <scope>NUCLEOTIDE SEQUENCE</scope>
    <source>
        <strain evidence="8">2478</strain>
    </source>
</reference>
<proteinExistence type="inferred from homology"/>
<dbReference type="SUPFAM" id="SSF88946">
    <property type="entry name" value="Sigma2 domain of RNA polymerase sigma factors"/>
    <property type="match status" value="1"/>
</dbReference>
<keyword evidence="5" id="KW-0804">Transcription</keyword>
<organism evidence="8 9">
    <name type="scientific">Candidatus Cryptobacteroides excrementipullorum</name>
    <dbReference type="NCBI Taxonomy" id="2840761"/>
    <lineage>
        <taxon>Bacteria</taxon>
        <taxon>Pseudomonadati</taxon>
        <taxon>Bacteroidota</taxon>
        <taxon>Bacteroidia</taxon>
        <taxon>Bacteroidales</taxon>
        <taxon>Candidatus Cryptobacteroides</taxon>
    </lineage>
</organism>
<evidence type="ECO:0000256" key="2">
    <source>
        <dbReference type="ARBA" id="ARBA00023015"/>
    </source>
</evidence>
<evidence type="ECO:0000313" key="8">
    <source>
        <dbReference type="EMBL" id="MBO8478891.1"/>
    </source>
</evidence>
<dbReference type="GO" id="GO:0016987">
    <property type="term" value="F:sigma factor activity"/>
    <property type="evidence" value="ECO:0007669"/>
    <property type="project" value="UniProtKB-KW"/>
</dbReference>
<dbReference type="GO" id="GO:0003677">
    <property type="term" value="F:DNA binding"/>
    <property type="evidence" value="ECO:0007669"/>
    <property type="project" value="UniProtKB-KW"/>
</dbReference>
<feature type="domain" description="RNA polymerase sigma factor 70 region 4 type 2" evidence="7">
    <location>
        <begin position="114"/>
        <end position="158"/>
    </location>
</feature>
<evidence type="ECO:0000256" key="1">
    <source>
        <dbReference type="ARBA" id="ARBA00010641"/>
    </source>
</evidence>
<dbReference type="GO" id="GO:0006352">
    <property type="term" value="P:DNA-templated transcription initiation"/>
    <property type="evidence" value="ECO:0007669"/>
    <property type="project" value="InterPro"/>
</dbReference>
<reference evidence="8" key="2">
    <citation type="journal article" date="2021" name="PeerJ">
        <title>Extensive microbial diversity within the chicken gut microbiome revealed by metagenomics and culture.</title>
        <authorList>
            <person name="Gilroy R."/>
            <person name="Ravi A."/>
            <person name="Getino M."/>
            <person name="Pursley I."/>
            <person name="Horton D.L."/>
            <person name="Alikhan N.F."/>
            <person name="Baker D."/>
            <person name="Gharbi K."/>
            <person name="Hall N."/>
            <person name="Watson M."/>
            <person name="Adriaenssens E.M."/>
            <person name="Foster-Nyarko E."/>
            <person name="Jarju S."/>
            <person name="Secka A."/>
            <person name="Antonio M."/>
            <person name="Oren A."/>
            <person name="Chaudhuri R.R."/>
            <person name="La Ragione R."/>
            <person name="Hildebrand F."/>
            <person name="Pallen M.J."/>
        </authorList>
    </citation>
    <scope>NUCLEOTIDE SEQUENCE</scope>
    <source>
        <strain evidence="8">2478</strain>
    </source>
</reference>
<dbReference type="InterPro" id="IPR039425">
    <property type="entry name" value="RNA_pol_sigma-70-like"/>
</dbReference>
<dbReference type="EMBL" id="JADILZ010000079">
    <property type="protein sequence ID" value="MBO8478891.1"/>
    <property type="molecule type" value="Genomic_DNA"/>
</dbReference>
<dbReference type="PANTHER" id="PTHR43133">
    <property type="entry name" value="RNA POLYMERASE ECF-TYPE SIGMA FACTO"/>
    <property type="match status" value="1"/>
</dbReference>
<dbReference type="Gene3D" id="1.10.1740.10">
    <property type="match status" value="1"/>
</dbReference>
<dbReference type="InterPro" id="IPR013325">
    <property type="entry name" value="RNA_pol_sigma_r2"/>
</dbReference>
<dbReference type="InterPro" id="IPR013249">
    <property type="entry name" value="RNA_pol_sigma70_r4_t2"/>
</dbReference>
<evidence type="ECO:0000259" key="6">
    <source>
        <dbReference type="Pfam" id="PF04542"/>
    </source>
</evidence>
<accession>A0A9D9NMH0</accession>
<keyword evidence="3" id="KW-0731">Sigma factor</keyword>
<comment type="similarity">
    <text evidence="1">Belongs to the sigma-70 factor family. ECF subfamily.</text>
</comment>
<keyword evidence="2" id="KW-0805">Transcription regulation</keyword>
<evidence type="ECO:0000256" key="5">
    <source>
        <dbReference type="ARBA" id="ARBA00023163"/>
    </source>
</evidence>
<comment type="caution">
    <text evidence="8">The sequence shown here is derived from an EMBL/GenBank/DDBJ whole genome shotgun (WGS) entry which is preliminary data.</text>
</comment>
<protein>
    <submittedName>
        <fullName evidence="8">Sigma-70 family RNA polymerase sigma factor</fullName>
    </submittedName>
</protein>
<dbReference type="NCBIfam" id="TIGR02937">
    <property type="entry name" value="sigma70-ECF"/>
    <property type="match status" value="1"/>
</dbReference>
<evidence type="ECO:0000259" key="7">
    <source>
        <dbReference type="Pfam" id="PF08281"/>
    </source>
</evidence>
<sequence length="167" mass="19234">MTRTEFEHISVLIRGRIVALARRFARAADLPDPAEDIAQETLEALWRLCEKGYPVRDPEALAVKIAKNICVMHYRRRRIMPEDIGRMDFEGGFPATERTDRDDIEAVRKRLYGTLSKTQRQYMEMRNGKGMSLDEISAETGRPKSSIKVTISAARRQLLEKLEKEVL</sequence>
<dbReference type="SUPFAM" id="SSF88659">
    <property type="entry name" value="Sigma3 and sigma4 domains of RNA polymerase sigma factors"/>
    <property type="match status" value="1"/>
</dbReference>
<evidence type="ECO:0000256" key="3">
    <source>
        <dbReference type="ARBA" id="ARBA00023082"/>
    </source>
</evidence>
<feature type="domain" description="RNA polymerase sigma-70 region 2" evidence="6">
    <location>
        <begin position="15"/>
        <end position="78"/>
    </location>
</feature>
<dbReference type="InterPro" id="IPR007627">
    <property type="entry name" value="RNA_pol_sigma70_r2"/>
</dbReference>
<keyword evidence="4" id="KW-0238">DNA-binding</keyword>
<dbReference type="Gene3D" id="1.10.10.10">
    <property type="entry name" value="Winged helix-like DNA-binding domain superfamily/Winged helix DNA-binding domain"/>
    <property type="match status" value="1"/>
</dbReference>
<dbReference type="InterPro" id="IPR014284">
    <property type="entry name" value="RNA_pol_sigma-70_dom"/>
</dbReference>
<evidence type="ECO:0000313" key="9">
    <source>
        <dbReference type="Proteomes" id="UP000823771"/>
    </source>
</evidence>
<dbReference type="Proteomes" id="UP000823771">
    <property type="component" value="Unassembled WGS sequence"/>
</dbReference>
<dbReference type="PANTHER" id="PTHR43133:SF8">
    <property type="entry name" value="RNA POLYMERASE SIGMA FACTOR HI_1459-RELATED"/>
    <property type="match status" value="1"/>
</dbReference>